<dbReference type="InterPro" id="IPR010791">
    <property type="entry name" value="AttH_dom"/>
</dbReference>
<dbReference type="PANTHER" id="PTHR38591">
    <property type="entry name" value="HYDROLASE"/>
    <property type="match status" value="1"/>
</dbReference>
<dbReference type="Gene3D" id="2.40.370.10">
    <property type="entry name" value="AttH-like domain"/>
    <property type="match status" value="2"/>
</dbReference>
<protein>
    <recommendedName>
        <fullName evidence="1">AttH domain-containing protein</fullName>
    </recommendedName>
</protein>
<reference evidence="2 3" key="1">
    <citation type="submission" date="2016-11" db="EMBL/GenBank/DDBJ databases">
        <authorList>
            <person name="Jaros S."/>
            <person name="Januszkiewicz K."/>
            <person name="Wedrychowicz H."/>
        </authorList>
    </citation>
    <scope>NUCLEOTIDE SEQUENCE [LARGE SCALE GENOMIC DNA]</scope>
    <source>
        <strain evidence="2">NVI 5450</strain>
    </source>
</reference>
<name>A0A1L0EQR0_9GAMM</name>
<dbReference type="AlphaFoldDB" id="A0A1L0EQR0"/>
<evidence type="ECO:0000313" key="2">
    <source>
        <dbReference type="EMBL" id="SGZ09373.1"/>
    </source>
</evidence>
<dbReference type="SUPFAM" id="SSF159245">
    <property type="entry name" value="AttH-like"/>
    <property type="match status" value="1"/>
</dbReference>
<evidence type="ECO:0000313" key="3">
    <source>
        <dbReference type="Proteomes" id="UP000183794"/>
    </source>
</evidence>
<dbReference type="Proteomes" id="UP000183794">
    <property type="component" value="Unassembled WGS sequence"/>
</dbReference>
<dbReference type="Pfam" id="PF17186">
    <property type="entry name" value="Lipocalin_9"/>
    <property type="match status" value="1"/>
</dbReference>
<dbReference type="Pfam" id="PF07143">
    <property type="entry name" value="CrtC"/>
    <property type="match status" value="1"/>
</dbReference>
<dbReference type="InterPro" id="IPR023374">
    <property type="entry name" value="AttH-like_dom_sf"/>
</dbReference>
<feature type="domain" description="AttH" evidence="1">
    <location>
        <begin position="71"/>
        <end position="236"/>
    </location>
</feature>
<sequence>MKPRKMFKLFVFVVLVVLLLLSCGEQVKAPPEQNKSPLKVREGEEQQYAQALPENRLRFPQAHSPHKDYRHEWWYLTANLKSNTGIRFATQWTLFRTAVNQAQWYFAHGALADTKVHLAVFRQGREELTNVTITEQPFTAAIDDWLWQSSAALLPAQLSYGSARTDSEAWQVKLSLVTKSPFFLQGEQGYSKKHQREAIASHYYSQPFIDVEGKILWQGQWLNVTGSAWFDREWGSAMLAQDQQGWDWFSIRLSTEKALMIYRIRSSEQDFIYGSLMHRNGDIDILDANNIKLISHVNDTLDYPYEFDLRVEKQSIGLNVDLRVAVINQQQIMRFGIEYFEGMVSFKGSHDGEGFVEMTGYVN</sequence>
<gene>
    <name evidence="2" type="ORF">NVI5450_3447</name>
</gene>
<dbReference type="EMBL" id="FPLD01000096">
    <property type="protein sequence ID" value="SGZ09373.1"/>
    <property type="molecule type" value="Genomic_DNA"/>
</dbReference>
<dbReference type="RefSeq" id="WP_075518349.1">
    <property type="nucleotide sequence ID" value="NZ_FPLD01000096.1"/>
</dbReference>
<proteinExistence type="predicted"/>
<organism evidence="2 3">
    <name type="scientific">Moritella viscosa</name>
    <dbReference type="NCBI Taxonomy" id="80854"/>
    <lineage>
        <taxon>Bacteria</taxon>
        <taxon>Pseudomonadati</taxon>
        <taxon>Pseudomonadota</taxon>
        <taxon>Gammaproteobacteria</taxon>
        <taxon>Alteromonadales</taxon>
        <taxon>Moritellaceae</taxon>
        <taxon>Moritella</taxon>
    </lineage>
</organism>
<dbReference type="PROSITE" id="PS51257">
    <property type="entry name" value="PROKAR_LIPOPROTEIN"/>
    <property type="match status" value="1"/>
</dbReference>
<dbReference type="PANTHER" id="PTHR38591:SF1">
    <property type="entry name" value="BLL1000 PROTEIN"/>
    <property type="match status" value="1"/>
</dbReference>
<dbReference type="OrthoDB" id="9770826at2"/>
<evidence type="ECO:0000259" key="1">
    <source>
        <dbReference type="Pfam" id="PF07143"/>
    </source>
</evidence>
<accession>A0A1L0EQR0</accession>